<feature type="domain" description="EF-hand" evidence="3">
    <location>
        <begin position="111"/>
        <end position="146"/>
    </location>
</feature>
<dbReference type="InterPro" id="IPR002048">
    <property type="entry name" value="EF_hand_dom"/>
</dbReference>
<evidence type="ECO:0000256" key="1">
    <source>
        <dbReference type="ARBA" id="ARBA00022737"/>
    </source>
</evidence>
<proteinExistence type="predicted"/>
<accession>A0A1S3J3S2</accession>
<dbReference type="RefSeq" id="XP_013405062.1">
    <property type="nucleotide sequence ID" value="XM_013549608.1"/>
</dbReference>
<dbReference type="InterPro" id="IPR011992">
    <property type="entry name" value="EF-hand-dom_pair"/>
</dbReference>
<dbReference type="FunFam" id="1.10.238.10:FF:000001">
    <property type="entry name" value="Calmodulin 1"/>
    <property type="match status" value="1"/>
</dbReference>
<dbReference type="InParanoid" id="A0A1S3J3S2"/>
<dbReference type="PROSITE" id="PS50222">
    <property type="entry name" value="EF_HAND_2"/>
    <property type="match status" value="3"/>
</dbReference>
<dbReference type="FunCoup" id="A0A1S3J3S2">
    <property type="interactions" value="93"/>
</dbReference>
<dbReference type="OrthoDB" id="26525at2759"/>
<dbReference type="GO" id="GO:0005509">
    <property type="term" value="F:calcium ion binding"/>
    <property type="evidence" value="ECO:0007669"/>
    <property type="project" value="InterPro"/>
</dbReference>
<dbReference type="PROSITE" id="PS00018">
    <property type="entry name" value="EF_HAND_1"/>
    <property type="match status" value="2"/>
</dbReference>
<evidence type="ECO:0000259" key="3">
    <source>
        <dbReference type="PROSITE" id="PS50222"/>
    </source>
</evidence>
<reference evidence="5" key="1">
    <citation type="submission" date="2025-08" db="UniProtKB">
        <authorList>
            <consortium name="RefSeq"/>
        </authorList>
    </citation>
    <scope>IDENTIFICATION</scope>
    <source>
        <tissue evidence="5">Gonads</tissue>
    </source>
</reference>
<gene>
    <name evidence="5" type="primary">LOC106169937</name>
</gene>
<dbReference type="KEGG" id="lak:106169937"/>
<keyword evidence="2" id="KW-0106">Calcium</keyword>
<dbReference type="PANTHER" id="PTHR23048:SF0">
    <property type="entry name" value="CALMODULIN LIKE 3"/>
    <property type="match status" value="1"/>
</dbReference>
<dbReference type="InterPro" id="IPR050230">
    <property type="entry name" value="CALM/Myosin/TropC-like"/>
</dbReference>
<sequence length="179" mass="20399">MQCSKIGWQTKSTFYLKIKALELKGTFDHFQAQNVMSAQEIAESKLVFTVLDKNSDGKVSVCDIRTTMHKLGHDVSNEDCQEFIKKVSCNGNASFNEKDFLAWMETYREKDSETVLLDSFKAFDKDKNGLISRQELQEGLELMGVHLTEDMLDGMFSVADRNRDGGISFEEFVRVMKPS</sequence>
<dbReference type="Pfam" id="PF13499">
    <property type="entry name" value="EF-hand_7"/>
    <property type="match status" value="2"/>
</dbReference>
<dbReference type="SUPFAM" id="SSF47473">
    <property type="entry name" value="EF-hand"/>
    <property type="match status" value="1"/>
</dbReference>
<organism evidence="4 5">
    <name type="scientific">Lingula anatina</name>
    <name type="common">Brachiopod</name>
    <name type="synonym">Lingula unguis</name>
    <dbReference type="NCBI Taxonomy" id="7574"/>
    <lineage>
        <taxon>Eukaryota</taxon>
        <taxon>Metazoa</taxon>
        <taxon>Spiralia</taxon>
        <taxon>Lophotrochozoa</taxon>
        <taxon>Brachiopoda</taxon>
        <taxon>Linguliformea</taxon>
        <taxon>Lingulata</taxon>
        <taxon>Lingulida</taxon>
        <taxon>Linguloidea</taxon>
        <taxon>Lingulidae</taxon>
        <taxon>Lingula</taxon>
    </lineage>
</organism>
<dbReference type="Gene3D" id="1.10.238.10">
    <property type="entry name" value="EF-hand"/>
    <property type="match status" value="2"/>
</dbReference>
<dbReference type="SMART" id="SM00054">
    <property type="entry name" value="EFh"/>
    <property type="match status" value="4"/>
</dbReference>
<feature type="domain" description="EF-hand" evidence="3">
    <location>
        <begin position="147"/>
        <end position="179"/>
    </location>
</feature>
<dbReference type="CDD" id="cd00051">
    <property type="entry name" value="EFh"/>
    <property type="match status" value="1"/>
</dbReference>
<evidence type="ECO:0000313" key="4">
    <source>
        <dbReference type="Proteomes" id="UP000085678"/>
    </source>
</evidence>
<evidence type="ECO:0000256" key="2">
    <source>
        <dbReference type="ARBA" id="ARBA00022837"/>
    </source>
</evidence>
<dbReference type="AlphaFoldDB" id="A0A1S3J3S2"/>
<dbReference type="GeneID" id="106169937"/>
<dbReference type="InterPro" id="IPR018247">
    <property type="entry name" value="EF_Hand_1_Ca_BS"/>
</dbReference>
<dbReference type="GO" id="GO:0016460">
    <property type="term" value="C:myosin II complex"/>
    <property type="evidence" value="ECO:0007669"/>
    <property type="project" value="TreeGrafter"/>
</dbReference>
<evidence type="ECO:0000313" key="5">
    <source>
        <dbReference type="RefSeq" id="XP_013405062.1"/>
    </source>
</evidence>
<dbReference type="Proteomes" id="UP000085678">
    <property type="component" value="Unplaced"/>
</dbReference>
<dbReference type="STRING" id="7574.A0A1S3J3S2"/>
<name>A0A1S3J3S2_LINAN</name>
<feature type="domain" description="EF-hand" evidence="3">
    <location>
        <begin position="39"/>
        <end position="74"/>
    </location>
</feature>
<keyword evidence="4" id="KW-1185">Reference proteome</keyword>
<keyword evidence="1" id="KW-0677">Repeat</keyword>
<protein>
    <submittedName>
        <fullName evidence="5">Calmodulin-like isoform X1</fullName>
    </submittedName>
</protein>
<dbReference type="PANTHER" id="PTHR23048">
    <property type="entry name" value="MYOSIN LIGHT CHAIN 1, 3"/>
    <property type="match status" value="1"/>
</dbReference>